<dbReference type="AlphaFoldDB" id="A0A3P1SFZ2"/>
<keyword evidence="2" id="KW-1277">Toxin-antitoxin system</keyword>
<proteinExistence type="inferred from homology"/>
<dbReference type="RefSeq" id="WP_124870341.1">
    <property type="nucleotide sequence ID" value="NZ_RQZF01000005.1"/>
</dbReference>
<gene>
    <name evidence="3" type="ORF">EII11_06410</name>
</gene>
<comment type="caution">
    <text evidence="3">The sequence shown here is derived from an EMBL/GenBank/DDBJ whole genome shotgun (WGS) entry which is preliminary data.</text>
</comment>
<evidence type="ECO:0000256" key="2">
    <source>
        <dbReference type="ARBA" id="ARBA00022649"/>
    </source>
</evidence>
<dbReference type="InterPro" id="IPR035093">
    <property type="entry name" value="RelE/ParE_toxin_dom_sf"/>
</dbReference>
<dbReference type="Pfam" id="PF05016">
    <property type="entry name" value="ParE_toxin"/>
    <property type="match status" value="1"/>
</dbReference>
<evidence type="ECO:0000313" key="4">
    <source>
        <dbReference type="Proteomes" id="UP000280444"/>
    </source>
</evidence>
<dbReference type="Gene3D" id="3.30.2310.20">
    <property type="entry name" value="RelE-like"/>
    <property type="match status" value="1"/>
</dbReference>
<dbReference type="PANTHER" id="PTHR35601">
    <property type="entry name" value="TOXIN RELE"/>
    <property type="match status" value="1"/>
</dbReference>
<name>A0A3P1SFZ2_9ACTO</name>
<dbReference type="PANTHER" id="PTHR35601:SF1">
    <property type="entry name" value="TOXIN RELE"/>
    <property type="match status" value="1"/>
</dbReference>
<comment type="similarity">
    <text evidence="1">Belongs to the RelE toxin family.</text>
</comment>
<sequence length="93" mass="10719">MASKPVAYRVELTAKARKQLKKMDRFDARILATWIRDNLEGCLNPRALGKGLTANHSGEWRYRVGSYRILAVIHDDVVTIEVFSIGRRDTIYR</sequence>
<reference evidence="3 4" key="1">
    <citation type="submission" date="2018-11" db="EMBL/GenBank/DDBJ databases">
        <title>Genomes From Bacteria Associated with the Canine Oral Cavity: a Test Case for Automated Genome-Based Taxonomic Assignment.</title>
        <authorList>
            <person name="Coil D.A."/>
            <person name="Jospin G."/>
            <person name="Darling A.E."/>
            <person name="Wallis C."/>
            <person name="Davis I.J."/>
            <person name="Harris S."/>
            <person name="Eisen J.A."/>
            <person name="Holcombe L.J."/>
            <person name="O'Flynn C."/>
        </authorList>
    </citation>
    <scope>NUCLEOTIDE SEQUENCE [LARGE SCALE GENOMIC DNA]</scope>
    <source>
        <strain evidence="3 4">OH770</strain>
    </source>
</reference>
<dbReference type="EMBL" id="RQZF01000005">
    <property type="protein sequence ID" value="RRC95262.1"/>
    <property type="molecule type" value="Genomic_DNA"/>
</dbReference>
<protein>
    <submittedName>
        <fullName evidence="3">Type II toxin-antitoxin system RelE/ParE family toxin</fullName>
    </submittedName>
</protein>
<evidence type="ECO:0000256" key="1">
    <source>
        <dbReference type="ARBA" id="ARBA00006226"/>
    </source>
</evidence>
<organism evidence="3 4">
    <name type="scientific">Schaalia canis</name>
    <dbReference type="NCBI Taxonomy" id="100469"/>
    <lineage>
        <taxon>Bacteria</taxon>
        <taxon>Bacillati</taxon>
        <taxon>Actinomycetota</taxon>
        <taxon>Actinomycetes</taxon>
        <taxon>Actinomycetales</taxon>
        <taxon>Actinomycetaceae</taxon>
        <taxon>Schaalia</taxon>
    </lineage>
</organism>
<evidence type="ECO:0000313" key="3">
    <source>
        <dbReference type="EMBL" id="RRC95262.1"/>
    </source>
</evidence>
<dbReference type="Proteomes" id="UP000280444">
    <property type="component" value="Unassembled WGS sequence"/>
</dbReference>
<accession>A0A3P1SFZ2</accession>
<dbReference type="OrthoDB" id="5326046at2"/>
<dbReference type="InterPro" id="IPR007712">
    <property type="entry name" value="RelE/ParE_toxin"/>
</dbReference>
<keyword evidence="4" id="KW-1185">Reference proteome</keyword>
<dbReference type="SUPFAM" id="SSF143011">
    <property type="entry name" value="RelE-like"/>
    <property type="match status" value="1"/>
</dbReference>